<dbReference type="AlphaFoldDB" id="A0AAV7WEC3"/>
<protein>
    <submittedName>
        <fullName evidence="2">Uncharacterized protein</fullName>
    </submittedName>
</protein>
<sequence>MALASARPHPELRCSAAAVNERLQLRLIKELTPQSLFKCCFGARSQRDVQKLFMWPSEERGTSSESILEDGESDTQCNGTCSEKKQLSLATTNP</sequence>
<reference evidence="2" key="1">
    <citation type="journal article" date="2022" name="bioRxiv">
        <title>Sequencing and chromosome-scale assembly of the giantPleurodeles waltlgenome.</title>
        <authorList>
            <person name="Brown T."/>
            <person name="Elewa A."/>
            <person name="Iarovenko S."/>
            <person name="Subramanian E."/>
            <person name="Araus A.J."/>
            <person name="Petzold A."/>
            <person name="Susuki M."/>
            <person name="Suzuki K.-i.T."/>
            <person name="Hayashi T."/>
            <person name="Toyoda A."/>
            <person name="Oliveira C."/>
            <person name="Osipova E."/>
            <person name="Leigh N.D."/>
            <person name="Simon A."/>
            <person name="Yun M.H."/>
        </authorList>
    </citation>
    <scope>NUCLEOTIDE SEQUENCE</scope>
    <source>
        <strain evidence="2">20211129_DDA</strain>
        <tissue evidence="2">Liver</tissue>
    </source>
</reference>
<dbReference type="Proteomes" id="UP001066276">
    <property type="component" value="Chromosome 1_2"/>
</dbReference>
<proteinExistence type="predicted"/>
<dbReference type="EMBL" id="JANPWB010000002">
    <property type="protein sequence ID" value="KAJ1211394.1"/>
    <property type="molecule type" value="Genomic_DNA"/>
</dbReference>
<keyword evidence="3" id="KW-1185">Reference proteome</keyword>
<evidence type="ECO:0000313" key="2">
    <source>
        <dbReference type="EMBL" id="KAJ1211394.1"/>
    </source>
</evidence>
<evidence type="ECO:0000313" key="3">
    <source>
        <dbReference type="Proteomes" id="UP001066276"/>
    </source>
</evidence>
<accession>A0AAV7WEC3</accession>
<feature type="region of interest" description="Disordered" evidence="1">
    <location>
        <begin position="58"/>
        <end position="94"/>
    </location>
</feature>
<organism evidence="2 3">
    <name type="scientific">Pleurodeles waltl</name>
    <name type="common">Iberian ribbed newt</name>
    <dbReference type="NCBI Taxonomy" id="8319"/>
    <lineage>
        <taxon>Eukaryota</taxon>
        <taxon>Metazoa</taxon>
        <taxon>Chordata</taxon>
        <taxon>Craniata</taxon>
        <taxon>Vertebrata</taxon>
        <taxon>Euteleostomi</taxon>
        <taxon>Amphibia</taxon>
        <taxon>Batrachia</taxon>
        <taxon>Caudata</taxon>
        <taxon>Salamandroidea</taxon>
        <taxon>Salamandridae</taxon>
        <taxon>Pleurodelinae</taxon>
        <taxon>Pleurodeles</taxon>
    </lineage>
</organism>
<name>A0AAV7WEC3_PLEWA</name>
<gene>
    <name evidence="2" type="ORF">NDU88_006754</name>
</gene>
<evidence type="ECO:0000256" key="1">
    <source>
        <dbReference type="SAM" id="MobiDB-lite"/>
    </source>
</evidence>
<comment type="caution">
    <text evidence="2">The sequence shown here is derived from an EMBL/GenBank/DDBJ whole genome shotgun (WGS) entry which is preliminary data.</text>
</comment>